<dbReference type="EMBL" id="FMVM01000004">
    <property type="protein sequence ID" value="SCY35908.1"/>
    <property type="molecule type" value="Genomic_DNA"/>
</dbReference>
<accession>A0A1G5FB87</accession>
<dbReference type="STRING" id="582692.SAMN05720606_104120"/>
<dbReference type="RefSeq" id="WP_090917570.1">
    <property type="nucleotide sequence ID" value="NZ_FMVM01000004.1"/>
</dbReference>
<dbReference type="Proteomes" id="UP000198538">
    <property type="component" value="Unassembled WGS sequence"/>
</dbReference>
<dbReference type="AlphaFoldDB" id="A0A1G5FB87"/>
<evidence type="ECO:0000313" key="1">
    <source>
        <dbReference type="EMBL" id="SCY35908.1"/>
    </source>
</evidence>
<reference evidence="2" key="1">
    <citation type="submission" date="2016-10" db="EMBL/GenBank/DDBJ databases">
        <authorList>
            <person name="Varghese N."/>
            <person name="Submissions S."/>
        </authorList>
    </citation>
    <scope>NUCLEOTIDE SEQUENCE [LARGE SCALE GENOMIC DNA]</scope>
    <source>
        <strain evidence="2">BL9</strain>
    </source>
</reference>
<organism evidence="1 2">
    <name type="scientific">Paenibacillus polysaccharolyticus</name>
    <dbReference type="NCBI Taxonomy" id="582692"/>
    <lineage>
        <taxon>Bacteria</taxon>
        <taxon>Bacillati</taxon>
        <taxon>Bacillota</taxon>
        <taxon>Bacilli</taxon>
        <taxon>Bacillales</taxon>
        <taxon>Paenibacillaceae</taxon>
        <taxon>Paenibacillus</taxon>
    </lineage>
</organism>
<evidence type="ECO:0000313" key="2">
    <source>
        <dbReference type="Proteomes" id="UP000198538"/>
    </source>
</evidence>
<gene>
    <name evidence="1" type="ORF">SAMN05720606_104120</name>
</gene>
<name>A0A1G5FB87_9BACL</name>
<keyword evidence="2" id="KW-1185">Reference proteome</keyword>
<protein>
    <submittedName>
        <fullName evidence="1">Uncharacterized protein</fullName>
    </submittedName>
</protein>
<sequence length="161" mass="18930">MASAFVLVEENSNISIDRLVEDIRQVCLESNLHFIDGIQDVDSEQNMKHCALGISLSNQEESDRGKVNKTIRVDVYDEPALHQYRELEWREDGQVYFNTLIIDEVYQNEEVTLTFLYHFLTRYPQMIVWIEKDWVYTLSDLDKALKTSNLSDWCYVNPNSL</sequence>
<proteinExistence type="predicted"/>